<comment type="caution">
    <text evidence="1">The sequence shown here is derived from an EMBL/GenBank/DDBJ whole genome shotgun (WGS) entry which is preliminary data.</text>
</comment>
<accession>A0ABW5QQW9</accession>
<name>A0ABW5QQW9_9BACL</name>
<dbReference type="Proteomes" id="UP001597493">
    <property type="component" value="Unassembled WGS sequence"/>
</dbReference>
<keyword evidence="2" id="KW-1185">Reference proteome</keyword>
<evidence type="ECO:0000313" key="2">
    <source>
        <dbReference type="Proteomes" id="UP001597493"/>
    </source>
</evidence>
<protein>
    <submittedName>
        <fullName evidence="1">Uncharacterized protein</fullName>
    </submittedName>
</protein>
<organism evidence="1 2">
    <name type="scientific">Paenibacillus thailandensis</name>
    <dbReference type="NCBI Taxonomy" id="393250"/>
    <lineage>
        <taxon>Bacteria</taxon>
        <taxon>Bacillati</taxon>
        <taxon>Bacillota</taxon>
        <taxon>Bacilli</taxon>
        <taxon>Bacillales</taxon>
        <taxon>Paenibacillaceae</taxon>
        <taxon>Paenibacillus</taxon>
    </lineage>
</organism>
<reference evidence="2" key="1">
    <citation type="journal article" date="2019" name="Int. J. Syst. Evol. Microbiol.">
        <title>The Global Catalogue of Microorganisms (GCM) 10K type strain sequencing project: providing services to taxonomists for standard genome sequencing and annotation.</title>
        <authorList>
            <consortium name="The Broad Institute Genomics Platform"/>
            <consortium name="The Broad Institute Genome Sequencing Center for Infectious Disease"/>
            <person name="Wu L."/>
            <person name="Ma J."/>
        </authorList>
    </citation>
    <scope>NUCLEOTIDE SEQUENCE [LARGE SCALE GENOMIC DNA]</scope>
    <source>
        <strain evidence="2">TISTR 1827</strain>
    </source>
</reference>
<evidence type="ECO:0000313" key="1">
    <source>
        <dbReference type="EMBL" id="MFD2658801.1"/>
    </source>
</evidence>
<sequence>MEAIFNDLRNINAEKLQPEYKRMYQVILGLIDYLDTLPPYPSKAKLRKIGEDLSKELAVGFMKVMGLDNFYIDSFRKGTPVKQYVDEYEVDQCLLSEQDKKIVEKLRKSGCRVYFVSSSTLSQLDEVYFDMTTYYYVPTNIMQFENPKGKFRINSQDIISFFYKTLSDACRGKILKHSVMDSNLLDFLKK</sequence>
<dbReference type="RefSeq" id="WP_379268687.1">
    <property type="nucleotide sequence ID" value="NZ_JBHUGT010000054.1"/>
</dbReference>
<proteinExistence type="predicted"/>
<gene>
    <name evidence="1" type="ORF">ACFSW5_00815</name>
</gene>
<dbReference type="EMBL" id="JBHUMY010000001">
    <property type="protein sequence ID" value="MFD2658801.1"/>
    <property type="molecule type" value="Genomic_DNA"/>
</dbReference>